<dbReference type="STRING" id="2594813.A0A395MHH9"/>
<keyword evidence="1 7" id="KW-0853">WD repeat</keyword>
<evidence type="ECO:0000256" key="6">
    <source>
        <dbReference type="ARBA" id="ARBA00043913"/>
    </source>
</evidence>
<dbReference type="InterPro" id="IPR019775">
    <property type="entry name" value="WD40_repeat_CS"/>
</dbReference>
<evidence type="ECO:0000313" key="9">
    <source>
        <dbReference type="EMBL" id="RFN47301.1"/>
    </source>
</evidence>
<accession>A0A395MHH9</accession>
<gene>
    <name evidence="9" type="ORF">FIE12Z_8434</name>
</gene>
<evidence type="ECO:0000256" key="5">
    <source>
        <dbReference type="ARBA" id="ARBA00039789"/>
    </source>
</evidence>
<evidence type="ECO:0000256" key="4">
    <source>
        <dbReference type="ARBA" id="ARBA00038415"/>
    </source>
</evidence>
<dbReference type="InterPro" id="IPR036322">
    <property type="entry name" value="WD40_repeat_dom_sf"/>
</dbReference>
<dbReference type="PANTHER" id="PTHR22847">
    <property type="entry name" value="WD40 REPEAT PROTEIN"/>
    <property type="match status" value="1"/>
</dbReference>
<dbReference type="GO" id="GO:0005634">
    <property type="term" value="C:nucleus"/>
    <property type="evidence" value="ECO:0007669"/>
    <property type="project" value="TreeGrafter"/>
</dbReference>
<dbReference type="Pfam" id="PF00400">
    <property type="entry name" value="WD40"/>
    <property type="match status" value="1"/>
</dbReference>
<evidence type="ECO:0000256" key="1">
    <source>
        <dbReference type="ARBA" id="ARBA00022574"/>
    </source>
</evidence>
<dbReference type="InterPro" id="IPR001680">
    <property type="entry name" value="WD40_rpt"/>
</dbReference>
<sequence>MRTALRITRQRKLEITKSEEQEGSRSRATWCDEREEQKSIDSMLAEVKPLFSRTNGGLCLPLKILDSHASVFASLSCQAVIDKELPKDLVNLLYYQTTQVDVGFHKEEQISITCAGRPGILRDLLENCRQGYLNESKNKTTIHGHRDEYWRKEKAVTARPLSTVILDEKQKEDLRYLLHGPAGTEKSSFSSSIAGESDMDIYVKTKEARQLTKLLRDARRFILSHKRAIEIAPLEVYASALVFSPTRSLIRELFENEEPDWITLKPSVESDWNACLQTLEGHGDWVSSVAFSADSQRLASGSHDKTVKVWDVATGACVQTLEIDLMVTHLSFDPMPKTLLSTDIRLLNLDLPAPPPAIDNQSTDAILWGFCHSDWGISTDGVWIVKDGKRMVWLPPDYRMMAKAQVGSTVAIGCRSGRVLVMKFS</sequence>
<dbReference type="Pfam" id="PF08740">
    <property type="entry name" value="BCS1_N"/>
    <property type="match status" value="1"/>
</dbReference>
<keyword evidence="2" id="KW-0677">Repeat</keyword>
<evidence type="ECO:0000313" key="10">
    <source>
        <dbReference type="Proteomes" id="UP000265631"/>
    </source>
</evidence>
<dbReference type="GO" id="GO:1990234">
    <property type="term" value="C:transferase complex"/>
    <property type="evidence" value="ECO:0007669"/>
    <property type="project" value="UniProtKB-ARBA"/>
</dbReference>
<feature type="repeat" description="WD" evidence="7">
    <location>
        <begin position="279"/>
        <end position="320"/>
    </location>
</feature>
<reference evidence="9 10" key="1">
    <citation type="journal article" date="2018" name="PLoS Pathog.">
        <title>Evolution of structural diversity of trichothecenes, a family of toxins produced by plant pathogenic and entomopathogenic fungi.</title>
        <authorList>
            <person name="Proctor R.H."/>
            <person name="McCormick S.P."/>
            <person name="Kim H.S."/>
            <person name="Cardoza R.E."/>
            <person name="Stanley A.M."/>
            <person name="Lindo L."/>
            <person name="Kelly A."/>
            <person name="Brown D.W."/>
            <person name="Lee T."/>
            <person name="Vaughan M.M."/>
            <person name="Alexander N.J."/>
            <person name="Busman M."/>
            <person name="Gutierrez S."/>
        </authorList>
    </citation>
    <scope>NUCLEOTIDE SEQUENCE [LARGE SCALE GENOMIC DNA]</scope>
    <source>
        <strain evidence="9 10">NRRL 13405</strain>
    </source>
</reference>
<dbReference type="PROSITE" id="PS00678">
    <property type="entry name" value="WD_REPEATS_1"/>
    <property type="match status" value="1"/>
</dbReference>
<name>A0A395MHH9_9HYPO</name>
<evidence type="ECO:0000259" key="8">
    <source>
        <dbReference type="Pfam" id="PF08740"/>
    </source>
</evidence>
<dbReference type="InterPro" id="IPR015943">
    <property type="entry name" value="WD40/YVTN_repeat-like_dom_sf"/>
</dbReference>
<keyword evidence="3" id="KW-0175">Coiled coil</keyword>
<feature type="domain" description="BCS1 N-terminal" evidence="8">
    <location>
        <begin position="105"/>
        <end position="164"/>
    </location>
</feature>
<dbReference type="Proteomes" id="UP000265631">
    <property type="component" value="Unassembled WGS sequence"/>
</dbReference>
<evidence type="ECO:0000256" key="2">
    <source>
        <dbReference type="ARBA" id="ARBA00022737"/>
    </source>
</evidence>
<dbReference type="InterPro" id="IPR014851">
    <property type="entry name" value="BCS1_N"/>
</dbReference>
<dbReference type="AlphaFoldDB" id="A0A395MHH9"/>
<organism evidence="9 10">
    <name type="scientific">Fusarium flagelliforme</name>
    <dbReference type="NCBI Taxonomy" id="2675880"/>
    <lineage>
        <taxon>Eukaryota</taxon>
        <taxon>Fungi</taxon>
        <taxon>Dikarya</taxon>
        <taxon>Ascomycota</taxon>
        <taxon>Pezizomycotina</taxon>
        <taxon>Sordariomycetes</taxon>
        <taxon>Hypocreomycetidae</taxon>
        <taxon>Hypocreales</taxon>
        <taxon>Nectriaceae</taxon>
        <taxon>Fusarium</taxon>
        <taxon>Fusarium incarnatum-equiseti species complex</taxon>
    </lineage>
</organism>
<evidence type="ECO:0000256" key="3">
    <source>
        <dbReference type="ARBA" id="ARBA00023054"/>
    </source>
</evidence>
<dbReference type="PANTHER" id="PTHR22847:SF637">
    <property type="entry name" value="WD REPEAT DOMAIN 5B"/>
    <property type="match status" value="1"/>
</dbReference>
<comment type="caution">
    <text evidence="9">The sequence shown here is derived from an EMBL/GenBank/DDBJ whole genome shotgun (WGS) entry which is preliminary data.</text>
</comment>
<proteinExistence type="inferred from homology"/>
<dbReference type="SMART" id="SM00320">
    <property type="entry name" value="WD40"/>
    <property type="match status" value="2"/>
</dbReference>
<protein>
    <recommendedName>
        <fullName evidence="5">Mitochondrial division protein 1</fullName>
    </recommendedName>
</protein>
<dbReference type="PROSITE" id="PS50082">
    <property type="entry name" value="WD_REPEATS_2"/>
    <property type="match status" value="1"/>
</dbReference>
<dbReference type="SUPFAM" id="SSF50978">
    <property type="entry name" value="WD40 repeat-like"/>
    <property type="match status" value="1"/>
</dbReference>
<dbReference type="Gene3D" id="2.130.10.10">
    <property type="entry name" value="YVTN repeat-like/Quinoprotein amine dehydrogenase"/>
    <property type="match status" value="1"/>
</dbReference>
<comment type="function">
    <text evidence="6">Involved in mitochondrial fission. Acts as an adapter protein required to form mitochondrial fission complexes. Formation of these complexes is required to promote constriction and fission of the mitochondrial compartment at a late step in mitochondrial division.</text>
</comment>
<dbReference type="EMBL" id="PXXK01000261">
    <property type="protein sequence ID" value="RFN47301.1"/>
    <property type="molecule type" value="Genomic_DNA"/>
</dbReference>
<dbReference type="PROSITE" id="PS50294">
    <property type="entry name" value="WD_REPEATS_REGION"/>
    <property type="match status" value="1"/>
</dbReference>
<keyword evidence="10" id="KW-1185">Reference proteome</keyword>
<evidence type="ECO:0000256" key="7">
    <source>
        <dbReference type="PROSITE-ProRule" id="PRU00221"/>
    </source>
</evidence>
<comment type="similarity">
    <text evidence="4">Belongs to the WD repeat MDV1/CAF4 family.</text>
</comment>